<keyword evidence="5" id="KW-0862">Zinc</keyword>
<dbReference type="Gene3D" id="3.30.70.360">
    <property type="match status" value="1"/>
</dbReference>
<gene>
    <name evidence="7" type="ORF">JVW63_06390</name>
</gene>
<keyword evidence="3" id="KW-0479">Metal-binding</keyword>
<keyword evidence="8" id="KW-1185">Reference proteome</keyword>
<evidence type="ECO:0000313" key="8">
    <source>
        <dbReference type="Proteomes" id="UP000705983"/>
    </source>
</evidence>
<dbReference type="InterPro" id="IPR002933">
    <property type="entry name" value="Peptidase_M20"/>
</dbReference>
<feature type="domain" description="Peptidase M20 dimerisation" evidence="6">
    <location>
        <begin position="199"/>
        <end position="330"/>
    </location>
</feature>
<comment type="cofactor">
    <cofactor evidence="1">
        <name>Zn(2+)</name>
        <dbReference type="ChEBI" id="CHEBI:29105"/>
    </cofactor>
</comment>
<dbReference type="Proteomes" id="UP000705983">
    <property type="component" value="Unassembled WGS sequence"/>
</dbReference>
<dbReference type="InterPro" id="IPR011650">
    <property type="entry name" value="Peptidase_M20_dimer"/>
</dbReference>
<organism evidence="7 8">
    <name type="scientific">Flaviflexus equikiangi</name>
    <dbReference type="NCBI Taxonomy" id="2758573"/>
    <lineage>
        <taxon>Bacteria</taxon>
        <taxon>Bacillati</taxon>
        <taxon>Actinomycetota</taxon>
        <taxon>Actinomycetes</taxon>
        <taxon>Actinomycetales</taxon>
        <taxon>Actinomycetaceae</taxon>
        <taxon>Flaviflexus</taxon>
    </lineage>
</organism>
<dbReference type="SUPFAM" id="SSF55031">
    <property type="entry name" value="Bacterial exopeptidase dimerisation domain"/>
    <property type="match status" value="1"/>
</dbReference>
<dbReference type="InterPro" id="IPR001261">
    <property type="entry name" value="ArgE/DapE_CS"/>
</dbReference>
<dbReference type="InterPro" id="IPR036264">
    <property type="entry name" value="Bact_exopeptidase_dim_dom"/>
</dbReference>
<evidence type="ECO:0000259" key="6">
    <source>
        <dbReference type="Pfam" id="PF07687"/>
    </source>
</evidence>
<dbReference type="PANTHER" id="PTHR43808:SF8">
    <property type="entry name" value="PEPTIDASE M20 DIMERISATION DOMAIN-CONTAINING PROTEIN"/>
    <property type="match status" value="1"/>
</dbReference>
<dbReference type="SUPFAM" id="SSF53187">
    <property type="entry name" value="Zn-dependent exopeptidases"/>
    <property type="match status" value="1"/>
</dbReference>
<sequence length="439" mass="46488">MTIDPAALDTSAVAELCAALIRIDTSNFGDDPRTKPERPAADFVVDYLRGYGYDPIIIESKPGRANVILRVPGSNPDLPALVVHGHLDVVPAIREDWTVDPFAGIIKDGYVWGRGAVDMKNMDAMMLTVLGDMSVRGWQPERELIVAFFADEEAGGVWGAQWLVDHHPELFEGATEAISEVGGYSVTVGEQTVYMLQSGEKGMNWLTLSASGRAGHGSQVNNDNAITKLASAISRIGAKEWPLHLTDTVTALLTQVSELTGLPFTEDPDDLAALVAALGPAAPFVGATLRTQANPTQLSGGYKANVIPGVASAVVDMRPIPGTEAEAHQTIVDLAGEGIEVSSLVTTTGYEVPFDAPIVGRMADALLADDPTGIIAPYLLSGGTDNKSLMSLGITGYGFVPLALPADYNFSAMFHGNDERVPVSALEFGTRVLARFLAS</sequence>
<evidence type="ECO:0000256" key="2">
    <source>
        <dbReference type="ARBA" id="ARBA00006247"/>
    </source>
</evidence>
<evidence type="ECO:0000256" key="5">
    <source>
        <dbReference type="ARBA" id="ARBA00022833"/>
    </source>
</evidence>
<dbReference type="Gene3D" id="1.10.150.900">
    <property type="match status" value="1"/>
</dbReference>
<evidence type="ECO:0000256" key="3">
    <source>
        <dbReference type="ARBA" id="ARBA00022723"/>
    </source>
</evidence>
<proteinExistence type="inferred from homology"/>
<evidence type="ECO:0000313" key="7">
    <source>
        <dbReference type="EMBL" id="MBM9433324.1"/>
    </source>
</evidence>
<keyword evidence="4" id="KW-0378">Hydrolase</keyword>
<dbReference type="RefSeq" id="WP_187996650.1">
    <property type="nucleotide sequence ID" value="NZ_JACEXG010000003.1"/>
</dbReference>
<dbReference type="Pfam" id="PF07687">
    <property type="entry name" value="M20_dimer"/>
    <property type="match status" value="1"/>
</dbReference>
<evidence type="ECO:0000256" key="4">
    <source>
        <dbReference type="ARBA" id="ARBA00022801"/>
    </source>
</evidence>
<name>A0ABS2TF88_9ACTO</name>
<dbReference type="PROSITE" id="PS00759">
    <property type="entry name" value="ARGE_DAPE_CPG2_2"/>
    <property type="match status" value="1"/>
</dbReference>
<dbReference type="InterPro" id="IPR050072">
    <property type="entry name" value="Peptidase_M20A"/>
</dbReference>
<accession>A0ABS2TF88</accession>
<dbReference type="PANTHER" id="PTHR43808">
    <property type="entry name" value="ACETYLORNITHINE DEACETYLASE"/>
    <property type="match status" value="1"/>
</dbReference>
<protein>
    <submittedName>
        <fullName evidence="7">M20/M25/M40 family metallo-hydrolase</fullName>
    </submittedName>
</protein>
<dbReference type="Gene3D" id="3.40.630.10">
    <property type="entry name" value="Zn peptidases"/>
    <property type="match status" value="1"/>
</dbReference>
<reference evidence="8" key="1">
    <citation type="submission" date="2021-02" db="EMBL/GenBank/DDBJ databases">
        <title>Leucobacter sp. CX169.</title>
        <authorList>
            <person name="Cheng Y."/>
        </authorList>
    </citation>
    <scope>NUCLEOTIDE SEQUENCE [LARGE SCALE GENOMIC DNA]</scope>
    <source>
        <strain evidence="8">JY899</strain>
    </source>
</reference>
<evidence type="ECO:0000256" key="1">
    <source>
        <dbReference type="ARBA" id="ARBA00001947"/>
    </source>
</evidence>
<dbReference type="Pfam" id="PF01546">
    <property type="entry name" value="Peptidase_M20"/>
    <property type="match status" value="1"/>
</dbReference>
<comment type="caution">
    <text evidence="7">The sequence shown here is derived from an EMBL/GenBank/DDBJ whole genome shotgun (WGS) entry which is preliminary data.</text>
</comment>
<dbReference type="NCBIfam" id="NF005913">
    <property type="entry name" value="PRK07906.1"/>
    <property type="match status" value="1"/>
</dbReference>
<comment type="similarity">
    <text evidence="2">Belongs to the peptidase M20A family.</text>
</comment>
<dbReference type="EMBL" id="JAFFJS010000003">
    <property type="protein sequence ID" value="MBM9433324.1"/>
    <property type="molecule type" value="Genomic_DNA"/>
</dbReference>